<keyword evidence="3" id="KW-1185">Reference proteome</keyword>
<organism evidence="2 3">
    <name type="scientific">Puccinia sorghi</name>
    <dbReference type="NCBI Taxonomy" id="27349"/>
    <lineage>
        <taxon>Eukaryota</taxon>
        <taxon>Fungi</taxon>
        <taxon>Dikarya</taxon>
        <taxon>Basidiomycota</taxon>
        <taxon>Pucciniomycotina</taxon>
        <taxon>Pucciniomycetes</taxon>
        <taxon>Pucciniales</taxon>
        <taxon>Pucciniaceae</taxon>
        <taxon>Puccinia</taxon>
    </lineage>
</organism>
<comment type="caution">
    <text evidence="2">The sequence shown here is derived from an EMBL/GenBank/DDBJ whole genome shotgun (WGS) entry which is preliminary data.</text>
</comment>
<feature type="region of interest" description="Disordered" evidence="1">
    <location>
        <begin position="34"/>
        <end position="56"/>
    </location>
</feature>
<dbReference type="EMBL" id="LAVV01008422">
    <property type="protein sequence ID" value="KNZ52846.1"/>
    <property type="molecule type" value="Genomic_DNA"/>
</dbReference>
<accession>A0A0L6UWE3</accession>
<proteinExistence type="predicted"/>
<dbReference type="VEuPathDB" id="FungiDB:VP01_3428g3"/>
<reference evidence="2 3" key="1">
    <citation type="submission" date="2015-08" db="EMBL/GenBank/DDBJ databases">
        <title>Next Generation Sequencing and Analysis of the Genome of Puccinia sorghi L Schw, the Causal Agent of Maize Common Rust.</title>
        <authorList>
            <person name="Rochi L."/>
            <person name="Burguener G."/>
            <person name="Darino M."/>
            <person name="Turjanski A."/>
            <person name="Kreff E."/>
            <person name="Dieguez M.J."/>
            <person name="Sacco F."/>
        </authorList>
    </citation>
    <scope>NUCLEOTIDE SEQUENCE [LARGE SCALE GENOMIC DNA]</scope>
    <source>
        <strain evidence="2 3">RO10H11247</strain>
    </source>
</reference>
<sequence length="56" mass="6401">MLHRKQKHQFPHSHSHLLTCYLPKQNICKTKDLLGGSKSNTTQENDPVPPGFLFSD</sequence>
<dbReference type="AlphaFoldDB" id="A0A0L6UWE3"/>
<name>A0A0L6UWE3_9BASI</name>
<evidence type="ECO:0000256" key="1">
    <source>
        <dbReference type="SAM" id="MobiDB-lite"/>
    </source>
</evidence>
<evidence type="ECO:0000313" key="3">
    <source>
        <dbReference type="Proteomes" id="UP000037035"/>
    </source>
</evidence>
<protein>
    <submittedName>
        <fullName evidence="2">Uncharacterized protein</fullName>
    </submittedName>
</protein>
<dbReference type="OrthoDB" id="378564at2759"/>
<gene>
    <name evidence="2" type="ORF">VP01_3428g3</name>
</gene>
<evidence type="ECO:0000313" key="2">
    <source>
        <dbReference type="EMBL" id="KNZ52846.1"/>
    </source>
</evidence>
<dbReference type="Proteomes" id="UP000037035">
    <property type="component" value="Unassembled WGS sequence"/>
</dbReference>